<dbReference type="Proteomes" id="UP000281406">
    <property type="component" value="Unassembled WGS sequence"/>
</dbReference>
<reference evidence="2 3" key="1">
    <citation type="submission" date="2018-10" db="EMBL/GenBank/DDBJ databases">
        <title>Genome assembly for a Yunnan-Guizhou Plateau 3E fish, Anabarilius grahami (Regan), and its evolutionary and genetic applications.</title>
        <authorList>
            <person name="Jiang W."/>
        </authorList>
    </citation>
    <scope>NUCLEOTIDE SEQUENCE [LARGE SCALE GENOMIC DNA]</scope>
    <source>
        <strain evidence="2">AG-KIZ</strain>
        <tissue evidence="2">Muscle</tissue>
    </source>
</reference>
<proteinExistence type="predicted"/>
<gene>
    <name evidence="2" type="ORF">DPX16_20020</name>
</gene>
<comment type="caution">
    <text evidence="2">The sequence shown here is derived from an EMBL/GenBank/DDBJ whole genome shotgun (WGS) entry which is preliminary data.</text>
</comment>
<evidence type="ECO:0000313" key="3">
    <source>
        <dbReference type="Proteomes" id="UP000281406"/>
    </source>
</evidence>
<organism evidence="2 3">
    <name type="scientific">Anabarilius grahami</name>
    <name type="common">Kanglang fish</name>
    <name type="synonym">Barilius grahami</name>
    <dbReference type="NCBI Taxonomy" id="495550"/>
    <lineage>
        <taxon>Eukaryota</taxon>
        <taxon>Metazoa</taxon>
        <taxon>Chordata</taxon>
        <taxon>Craniata</taxon>
        <taxon>Vertebrata</taxon>
        <taxon>Euteleostomi</taxon>
        <taxon>Actinopterygii</taxon>
        <taxon>Neopterygii</taxon>
        <taxon>Teleostei</taxon>
        <taxon>Ostariophysi</taxon>
        <taxon>Cypriniformes</taxon>
        <taxon>Xenocyprididae</taxon>
        <taxon>Xenocypridinae</taxon>
        <taxon>Xenocypridinae incertae sedis</taxon>
        <taxon>Anabarilius</taxon>
    </lineage>
</organism>
<feature type="region of interest" description="Disordered" evidence="1">
    <location>
        <begin position="153"/>
        <end position="192"/>
    </location>
</feature>
<protein>
    <submittedName>
        <fullName evidence="2">Uncharacterized protein</fullName>
    </submittedName>
</protein>
<accession>A0A3N0Z566</accession>
<evidence type="ECO:0000313" key="2">
    <source>
        <dbReference type="EMBL" id="ROL53481.1"/>
    </source>
</evidence>
<name>A0A3N0Z566_ANAGA</name>
<evidence type="ECO:0000256" key="1">
    <source>
        <dbReference type="SAM" id="MobiDB-lite"/>
    </source>
</evidence>
<keyword evidence="3" id="KW-1185">Reference proteome</keyword>
<dbReference type="AlphaFoldDB" id="A0A3N0Z566"/>
<dbReference type="EMBL" id="RJVU01008827">
    <property type="protein sequence ID" value="ROL53481.1"/>
    <property type="molecule type" value="Genomic_DNA"/>
</dbReference>
<sequence>MQEPERMPELTIAPEPEPNIEIPELATLCISVGMLVEYKGKEGSSLTLPPLRLCLGKRIPWLHLQPLSPSLHLGFLTSRLHLGSYLPRVPPGTIVITDPPGSLIPLAPPWSDVTLPAPWTSRPSDVLCPSTSSAPSGSTLVLSHTGSASVNWHPYSTSDAHHSGPASPDPSVSPGQISSSTPPVSPPPSSLTLSVIPPGSTCQVSTMAPLSLDFAVGHHPSCALGPHLAPPAPAISAALVSPAASSSCFQPFTSPSSASRAPPSLLS</sequence>